<dbReference type="Gene3D" id="1.10.510.10">
    <property type="entry name" value="Transferase(Phosphotransferase) domain 1"/>
    <property type="match status" value="1"/>
</dbReference>
<dbReference type="EC" id="2.7.11.1" evidence="9"/>
<dbReference type="InterPro" id="IPR011990">
    <property type="entry name" value="TPR-like_helical_dom_sf"/>
</dbReference>
<dbReference type="Pfam" id="PF00069">
    <property type="entry name" value="Pkinase"/>
    <property type="match status" value="1"/>
</dbReference>
<dbReference type="PANTHER" id="PTHR43289:SF6">
    <property type="entry name" value="SERINE_THREONINE-PROTEIN KINASE NEKL-3"/>
    <property type="match status" value="1"/>
</dbReference>
<gene>
    <name evidence="9" type="ORF">QTN89_09805</name>
</gene>
<dbReference type="EMBL" id="JASZZN010000006">
    <property type="protein sequence ID" value="MDM4015724.1"/>
    <property type="molecule type" value="Genomic_DNA"/>
</dbReference>
<feature type="region of interest" description="Disordered" evidence="6">
    <location>
        <begin position="106"/>
        <end position="126"/>
    </location>
</feature>
<comment type="caution">
    <text evidence="9">The sequence shown here is derived from an EMBL/GenBank/DDBJ whole genome shotgun (WGS) entry which is preliminary data.</text>
</comment>
<feature type="compositionally biased region" description="Polar residues" evidence="6">
    <location>
        <begin position="108"/>
        <end position="118"/>
    </location>
</feature>
<evidence type="ECO:0000256" key="4">
    <source>
        <dbReference type="ARBA" id="ARBA00022840"/>
    </source>
</evidence>
<feature type="transmembrane region" description="Helical" evidence="7">
    <location>
        <begin position="476"/>
        <end position="498"/>
    </location>
</feature>
<evidence type="ECO:0000256" key="5">
    <source>
        <dbReference type="PROSITE-ProRule" id="PRU10141"/>
    </source>
</evidence>
<feature type="compositionally biased region" description="Acidic residues" evidence="6">
    <location>
        <begin position="23"/>
        <end position="33"/>
    </location>
</feature>
<dbReference type="SMART" id="SM00220">
    <property type="entry name" value="S_TKc"/>
    <property type="match status" value="1"/>
</dbReference>
<evidence type="ECO:0000256" key="7">
    <source>
        <dbReference type="SAM" id="Phobius"/>
    </source>
</evidence>
<dbReference type="InterPro" id="IPR008271">
    <property type="entry name" value="Ser/Thr_kinase_AS"/>
</dbReference>
<proteinExistence type="predicted"/>
<feature type="region of interest" description="Disordered" evidence="6">
    <location>
        <begin position="1"/>
        <end position="33"/>
    </location>
</feature>
<keyword evidence="4 5" id="KW-0067">ATP-binding</keyword>
<evidence type="ECO:0000313" key="10">
    <source>
        <dbReference type="Proteomes" id="UP001239462"/>
    </source>
</evidence>
<reference evidence="9 10" key="1">
    <citation type="submission" date="2023-06" db="EMBL/GenBank/DDBJ databases">
        <title>Roseiconus lacunae JC819 isolated from Gulf of Mannar region, Tamil Nadu.</title>
        <authorList>
            <person name="Pk S."/>
            <person name="Ch S."/>
            <person name="Ch V.R."/>
        </authorList>
    </citation>
    <scope>NUCLEOTIDE SEQUENCE [LARGE SCALE GENOMIC DNA]</scope>
    <source>
        <strain evidence="9 10">JC819</strain>
    </source>
</reference>
<dbReference type="InterPro" id="IPR011009">
    <property type="entry name" value="Kinase-like_dom_sf"/>
</dbReference>
<evidence type="ECO:0000256" key="2">
    <source>
        <dbReference type="ARBA" id="ARBA00022741"/>
    </source>
</evidence>
<dbReference type="PROSITE" id="PS00107">
    <property type="entry name" value="PROTEIN_KINASE_ATP"/>
    <property type="match status" value="1"/>
</dbReference>
<dbReference type="InterPro" id="IPR019734">
    <property type="entry name" value="TPR_rpt"/>
</dbReference>
<dbReference type="SUPFAM" id="SSF48452">
    <property type="entry name" value="TPR-like"/>
    <property type="match status" value="2"/>
</dbReference>
<keyword evidence="1 9" id="KW-0808">Transferase</keyword>
<keyword evidence="10" id="KW-1185">Reference proteome</keyword>
<keyword evidence="7" id="KW-0812">Transmembrane</keyword>
<keyword evidence="7" id="KW-1133">Transmembrane helix</keyword>
<protein>
    <submittedName>
        <fullName evidence="9">Serine/threonine-protein kinase</fullName>
        <ecNumber evidence="9">2.7.11.1</ecNumber>
    </submittedName>
</protein>
<evidence type="ECO:0000259" key="8">
    <source>
        <dbReference type="PROSITE" id="PS50011"/>
    </source>
</evidence>
<keyword evidence="3 9" id="KW-0418">Kinase</keyword>
<accession>A0ABT7PHF8</accession>
<feature type="region of interest" description="Disordered" evidence="6">
    <location>
        <begin position="343"/>
        <end position="362"/>
    </location>
</feature>
<evidence type="ECO:0000256" key="3">
    <source>
        <dbReference type="ARBA" id="ARBA00022777"/>
    </source>
</evidence>
<dbReference type="Proteomes" id="UP001239462">
    <property type="component" value="Unassembled WGS sequence"/>
</dbReference>
<dbReference type="PROSITE" id="PS00108">
    <property type="entry name" value="PROTEIN_KINASE_ST"/>
    <property type="match status" value="1"/>
</dbReference>
<dbReference type="PROSITE" id="PS50011">
    <property type="entry name" value="PROTEIN_KINASE_DOM"/>
    <property type="match status" value="1"/>
</dbReference>
<keyword evidence="7" id="KW-0472">Membrane</keyword>
<dbReference type="CDD" id="cd14014">
    <property type="entry name" value="STKc_PknB_like"/>
    <property type="match status" value="1"/>
</dbReference>
<evidence type="ECO:0000256" key="1">
    <source>
        <dbReference type="ARBA" id="ARBA00022679"/>
    </source>
</evidence>
<dbReference type="RefSeq" id="WP_289163245.1">
    <property type="nucleotide sequence ID" value="NZ_JASZZN010000006.1"/>
</dbReference>
<dbReference type="PANTHER" id="PTHR43289">
    <property type="entry name" value="MITOGEN-ACTIVATED PROTEIN KINASE KINASE KINASE 20-RELATED"/>
    <property type="match status" value="1"/>
</dbReference>
<sequence length="939" mass="104560">MMADCPNEDSLRLLLGGNRDPASDDPSDDPSDELIEHVGECEACQERLERLADVGVAEDDRLETLLGDVDLAWPTDAFGKDLSFDLDPLAEQTKPDRFQADCYDEPTLAQTQDMSSRPTVGAAKSKPKGDAFVGEFGDYELLRQIGAGGMGLVFKARQKSANRIVALKLIRPDQLSILTPERAETWKKRFRAEAQAAARLDHDHVVTIYDVGEVDGTLYFSMQFIDGPSLSSVVQKSPIENRRVAALMAKVAFAVDHAHQNGILHRDLKPQNILLRESRESSFSDAATVASSHTFDPGLHGRDSVARSPTDRRGVDRAADFSERPYVADFGLAKATDEGIASSTHTGEVMGSPSFMSPEQAQDASRCTKSSDIYSLGATLYFCLTGRPPFRSASAIETLRQVIDEDPVEPRELNRAIDADLQTITLKALSKEPSKRYPSAADLADDLNRYLRGEPILARPVGRIERSIRWCRRNPVVASLASGIALLLILVATISLLSSMRLRQHVRRESEARAEAEEFFSVSLNVIHDMVTSYASDSLEHVPQMQTARRDLLLRALSLYKRLSQSRPSNPQLWSQYARTRYRIALLHSLLGETQQAENAFADTIEVLESLIDESPGDIELKAQWARSHTMLGETLRITAADDARKHFDLGLALQTKLHRQFPANTDYKLERSRTLNNLGLLLTQTGEFSLAEVNFNAAIELLKELAEDGSIQVEDRSSFLADLARSQINLGVLLRKLPDRVKDARRSYMRAIKNLESTLTLQPDNRDRQFRLAVAEVDLGNLLLTESDGEKELALTYANDASDRFAKLIDEFPGIPIYHYESANAANSAAGALAMLGRRQQSMSRFQTAIDRLKIMTDEFPEFTETEARVHSLRGRLLGGIGFLHSQQGDWETAKEFVDQAIASQRAALLRQPKNPEIQEFLEQHLGFEKSVSERLND</sequence>
<dbReference type="Gene3D" id="1.25.40.10">
    <property type="entry name" value="Tetratricopeptide repeat domain"/>
    <property type="match status" value="2"/>
</dbReference>
<organism evidence="9 10">
    <name type="scientific">Roseiconus lacunae</name>
    <dbReference type="NCBI Taxonomy" id="2605694"/>
    <lineage>
        <taxon>Bacteria</taxon>
        <taxon>Pseudomonadati</taxon>
        <taxon>Planctomycetota</taxon>
        <taxon>Planctomycetia</taxon>
        <taxon>Pirellulales</taxon>
        <taxon>Pirellulaceae</taxon>
        <taxon>Roseiconus</taxon>
    </lineage>
</organism>
<feature type="compositionally biased region" description="Basic and acidic residues" evidence="6">
    <location>
        <begin position="299"/>
        <end position="318"/>
    </location>
</feature>
<dbReference type="Gene3D" id="3.30.200.20">
    <property type="entry name" value="Phosphorylase Kinase, domain 1"/>
    <property type="match status" value="1"/>
</dbReference>
<dbReference type="SMART" id="SM00028">
    <property type="entry name" value="TPR"/>
    <property type="match status" value="4"/>
</dbReference>
<evidence type="ECO:0000256" key="6">
    <source>
        <dbReference type="SAM" id="MobiDB-lite"/>
    </source>
</evidence>
<dbReference type="InterPro" id="IPR000719">
    <property type="entry name" value="Prot_kinase_dom"/>
</dbReference>
<evidence type="ECO:0000313" key="9">
    <source>
        <dbReference type="EMBL" id="MDM4015724.1"/>
    </source>
</evidence>
<keyword evidence="2 5" id="KW-0547">Nucleotide-binding</keyword>
<dbReference type="SUPFAM" id="SSF56112">
    <property type="entry name" value="Protein kinase-like (PK-like)"/>
    <property type="match status" value="1"/>
</dbReference>
<dbReference type="GO" id="GO:0004674">
    <property type="term" value="F:protein serine/threonine kinase activity"/>
    <property type="evidence" value="ECO:0007669"/>
    <property type="project" value="UniProtKB-EC"/>
</dbReference>
<name>A0ABT7PHF8_9BACT</name>
<dbReference type="InterPro" id="IPR017441">
    <property type="entry name" value="Protein_kinase_ATP_BS"/>
</dbReference>
<feature type="region of interest" description="Disordered" evidence="6">
    <location>
        <begin position="294"/>
        <end position="318"/>
    </location>
</feature>
<feature type="domain" description="Protein kinase" evidence="8">
    <location>
        <begin position="139"/>
        <end position="451"/>
    </location>
</feature>
<feature type="binding site" evidence="5">
    <location>
        <position position="168"/>
    </location>
    <ligand>
        <name>ATP</name>
        <dbReference type="ChEBI" id="CHEBI:30616"/>
    </ligand>
</feature>